<organism evidence="6 7">
    <name type="scientific">Cryptolaemus montrouzieri</name>
    <dbReference type="NCBI Taxonomy" id="559131"/>
    <lineage>
        <taxon>Eukaryota</taxon>
        <taxon>Metazoa</taxon>
        <taxon>Ecdysozoa</taxon>
        <taxon>Arthropoda</taxon>
        <taxon>Hexapoda</taxon>
        <taxon>Insecta</taxon>
        <taxon>Pterygota</taxon>
        <taxon>Neoptera</taxon>
        <taxon>Endopterygota</taxon>
        <taxon>Coleoptera</taxon>
        <taxon>Polyphaga</taxon>
        <taxon>Cucujiformia</taxon>
        <taxon>Coccinelloidea</taxon>
        <taxon>Coccinellidae</taxon>
        <taxon>Scymninae</taxon>
        <taxon>Scymnini</taxon>
        <taxon>Cryptolaemus</taxon>
    </lineage>
</organism>
<evidence type="ECO:0000313" key="6">
    <source>
        <dbReference type="EMBL" id="KAL3277308.1"/>
    </source>
</evidence>
<gene>
    <name evidence="6" type="ORF">HHI36_012659</name>
</gene>
<comment type="caution">
    <text evidence="6">The sequence shown here is derived from an EMBL/GenBank/DDBJ whole genome shotgun (WGS) entry which is preliminary data.</text>
</comment>
<keyword evidence="2 3" id="KW-0539">Nucleus</keyword>
<keyword evidence="7" id="KW-1185">Reference proteome</keyword>
<dbReference type="Proteomes" id="UP001516400">
    <property type="component" value="Unassembled WGS sequence"/>
</dbReference>
<dbReference type="InterPro" id="IPR009057">
    <property type="entry name" value="Homeodomain-like_sf"/>
</dbReference>
<name>A0ABD2NEW2_9CUCU</name>
<feature type="compositionally biased region" description="Low complexity" evidence="4">
    <location>
        <begin position="117"/>
        <end position="133"/>
    </location>
</feature>
<keyword evidence="2 3" id="KW-0371">Homeobox</keyword>
<feature type="region of interest" description="Disordered" evidence="4">
    <location>
        <begin position="72"/>
        <end position="139"/>
    </location>
</feature>
<dbReference type="PROSITE" id="PS50071">
    <property type="entry name" value="HOMEOBOX_2"/>
    <property type="match status" value="1"/>
</dbReference>
<reference evidence="6 7" key="1">
    <citation type="journal article" date="2021" name="BMC Biol.">
        <title>Horizontally acquired antibacterial genes associated with adaptive radiation of ladybird beetles.</title>
        <authorList>
            <person name="Li H.S."/>
            <person name="Tang X.F."/>
            <person name="Huang Y.H."/>
            <person name="Xu Z.Y."/>
            <person name="Chen M.L."/>
            <person name="Du X.Y."/>
            <person name="Qiu B.Y."/>
            <person name="Chen P.T."/>
            <person name="Zhang W."/>
            <person name="Slipinski A."/>
            <person name="Escalona H.E."/>
            <person name="Waterhouse R.M."/>
            <person name="Zwick A."/>
            <person name="Pang H."/>
        </authorList>
    </citation>
    <scope>NUCLEOTIDE SEQUENCE [LARGE SCALE GENOMIC DNA]</scope>
    <source>
        <strain evidence="6">SYSU2018</strain>
    </source>
</reference>
<feature type="domain" description="Homeobox" evidence="5">
    <location>
        <begin position="134"/>
        <end position="187"/>
    </location>
</feature>
<evidence type="ECO:0000259" key="5">
    <source>
        <dbReference type="PROSITE" id="PS50071"/>
    </source>
</evidence>
<evidence type="ECO:0000256" key="3">
    <source>
        <dbReference type="RuleBase" id="RU000682"/>
    </source>
</evidence>
<proteinExistence type="predicted"/>
<dbReference type="InterPro" id="IPR050848">
    <property type="entry name" value="Homeobox_TF"/>
</dbReference>
<evidence type="ECO:0000313" key="7">
    <source>
        <dbReference type="Proteomes" id="UP001516400"/>
    </source>
</evidence>
<feature type="DNA-binding region" description="Homeobox" evidence="2">
    <location>
        <begin position="136"/>
        <end position="188"/>
    </location>
</feature>
<feature type="compositionally biased region" description="Polar residues" evidence="4">
    <location>
        <begin position="105"/>
        <end position="116"/>
    </location>
</feature>
<dbReference type="SUPFAM" id="SSF46689">
    <property type="entry name" value="Homeodomain-like"/>
    <property type="match status" value="1"/>
</dbReference>
<dbReference type="Gene3D" id="1.10.10.60">
    <property type="entry name" value="Homeodomain-like"/>
    <property type="match status" value="1"/>
</dbReference>
<dbReference type="PANTHER" id="PTHR24333:SF5">
    <property type="entry name" value="VENT HOMEOBOX"/>
    <property type="match status" value="1"/>
</dbReference>
<dbReference type="AlphaFoldDB" id="A0ABD2NEW2"/>
<comment type="subcellular location">
    <subcellularLocation>
        <location evidence="1 2 3">Nucleus</location>
    </subcellularLocation>
</comment>
<dbReference type="SMART" id="SM00389">
    <property type="entry name" value="HOX"/>
    <property type="match status" value="1"/>
</dbReference>
<protein>
    <recommendedName>
        <fullName evidence="5">Homeobox domain-containing protein</fullName>
    </recommendedName>
</protein>
<dbReference type="InterPro" id="IPR001356">
    <property type="entry name" value="HD"/>
</dbReference>
<dbReference type="Pfam" id="PF00046">
    <property type="entry name" value="Homeodomain"/>
    <property type="match status" value="1"/>
</dbReference>
<dbReference type="CDD" id="cd00086">
    <property type="entry name" value="homeodomain"/>
    <property type="match status" value="1"/>
</dbReference>
<dbReference type="EMBL" id="JABFTP020000103">
    <property type="protein sequence ID" value="KAL3277308.1"/>
    <property type="molecule type" value="Genomic_DNA"/>
</dbReference>
<sequence length="219" mass="24072">MADLLLQSTPWDGALRTPWTFFFDKVLGISENVPGAVAGMTVQDEARAMPQTATTRSRFMITDILNSPADGAAILRGRSPSPGPRDLSLHSNPIHGDSDTDSSGHPDTSSICSNGQLGDDSLNSSKSSNGGLSKKQRKARTAFTDLQLQTLEKSFERQKYLSVQDRMELAAKLSLTDTQVKTWYQNRSWIQTQDILIYARAVIRGWLDGKQKRAASTIV</sequence>
<accession>A0ABD2NEW2</accession>
<dbReference type="GO" id="GO:0005634">
    <property type="term" value="C:nucleus"/>
    <property type="evidence" value="ECO:0007669"/>
    <property type="project" value="UniProtKB-SubCell"/>
</dbReference>
<dbReference type="GO" id="GO:0003677">
    <property type="term" value="F:DNA binding"/>
    <property type="evidence" value="ECO:0007669"/>
    <property type="project" value="UniProtKB-UniRule"/>
</dbReference>
<evidence type="ECO:0000256" key="2">
    <source>
        <dbReference type="PROSITE-ProRule" id="PRU00108"/>
    </source>
</evidence>
<keyword evidence="2 3" id="KW-0238">DNA-binding</keyword>
<evidence type="ECO:0000256" key="4">
    <source>
        <dbReference type="SAM" id="MobiDB-lite"/>
    </source>
</evidence>
<evidence type="ECO:0000256" key="1">
    <source>
        <dbReference type="ARBA" id="ARBA00004123"/>
    </source>
</evidence>
<dbReference type="PANTHER" id="PTHR24333">
    <property type="entry name" value="HOMEO BOX HB9 LIKE A-RELATED"/>
    <property type="match status" value="1"/>
</dbReference>